<keyword evidence="3" id="KW-1185">Reference proteome</keyword>
<reference evidence="2" key="1">
    <citation type="submission" date="2023-12" db="EMBL/GenBank/DDBJ databases">
        <title>Genome assembly of Anisodus tanguticus.</title>
        <authorList>
            <person name="Wang Y.-J."/>
        </authorList>
    </citation>
    <scope>NUCLEOTIDE SEQUENCE</scope>
    <source>
        <strain evidence="2">KB-2021</strain>
        <tissue evidence="2">Leaf</tissue>
    </source>
</reference>
<keyword evidence="1" id="KW-0812">Transmembrane</keyword>
<proteinExistence type="predicted"/>
<keyword evidence="1" id="KW-1133">Transmembrane helix</keyword>
<organism evidence="2 3">
    <name type="scientific">Anisodus tanguticus</name>
    <dbReference type="NCBI Taxonomy" id="243964"/>
    <lineage>
        <taxon>Eukaryota</taxon>
        <taxon>Viridiplantae</taxon>
        <taxon>Streptophyta</taxon>
        <taxon>Embryophyta</taxon>
        <taxon>Tracheophyta</taxon>
        <taxon>Spermatophyta</taxon>
        <taxon>Magnoliopsida</taxon>
        <taxon>eudicotyledons</taxon>
        <taxon>Gunneridae</taxon>
        <taxon>Pentapetalae</taxon>
        <taxon>asterids</taxon>
        <taxon>lamiids</taxon>
        <taxon>Solanales</taxon>
        <taxon>Solanaceae</taxon>
        <taxon>Solanoideae</taxon>
        <taxon>Hyoscyameae</taxon>
        <taxon>Anisodus</taxon>
    </lineage>
</organism>
<dbReference type="PANTHER" id="PTHR46238">
    <property type="entry name" value="REVERSE TRANSCRIPTASE DOMAIN-CONTAINING PROTEIN"/>
    <property type="match status" value="1"/>
</dbReference>
<accession>A0AAE1SPK0</accession>
<sequence length="127" mass="14834">MNVAEVRMLRWMCGHAKRDKIRNDDIRDKVGVASVEDKMREARLRWFGHVQRRDTDAPVRRCERLAMDGFRRGKAEGLPKIVALPTNVEVRFAYTLSFPYPTWWNFTGYVVVIVVNYSFVGLRGTSR</sequence>
<feature type="transmembrane region" description="Helical" evidence="1">
    <location>
        <begin position="103"/>
        <end position="122"/>
    </location>
</feature>
<gene>
    <name evidence="2" type="ORF">RND71_008874</name>
</gene>
<evidence type="ECO:0008006" key="4">
    <source>
        <dbReference type="Google" id="ProtNLM"/>
    </source>
</evidence>
<protein>
    <recommendedName>
        <fullName evidence="4">Reverse transcriptase</fullName>
    </recommendedName>
</protein>
<name>A0AAE1SPK0_9SOLA</name>
<evidence type="ECO:0000256" key="1">
    <source>
        <dbReference type="SAM" id="Phobius"/>
    </source>
</evidence>
<evidence type="ECO:0000313" key="3">
    <source>
        <dbReference type="Proteomes" id="UP001291623"/>
    </source>
</evidence>
<evidence type="ECO:0000313" key="2">
    <source>
        <dbReference type="EMBL" id="KAK4373490.1"/>
    </source>
</evidence>
<keyword evidence="1" id="KW-0472">Membrane</keyword>
<dbReference type="PANTHER" id="PTHR46238:SF8">
    <property type="entry name" value="ENDONUCLEASE_EXONUCLEASE_PHOSPHATASE DOMAIN-CONTAINING PROTEIN"/>
    <property type="match status" value="1"/>
</dbReference>
<comment type="caution">
    <text evidence="2">The sequence shown here is derived from an EMBL/GenBank/DDBJ whole genome shotgun (WGS) entry which is preliminary data.</text>
</comment>
<dbReference type="Proteomes" id="UP001291623">
    <property type="component" value="Unassembled WGS sequence"/>
</dbReference>
<dbReference type="AlphaFoldDB" id="A0AAE1SPK0"/>
<dbReference type="EMBL" id="JAVYJV010000004">
    <property type="protein sequence ID" value="KAK4373490.1"/>
    <property type="molecule type" value="Genomic_DNA"/>
</dbReference>